<evidence type="ECO:0000256" key="4">
    <source>
        <dbReference type="ARBA" id="ARBA00022723"/>
    </source>
</evidence>
<protein>
    <recommendedName>
        <fullName evidence="11">Xaa-Pro dipeptidase</fullName>
        <ecNumber evidence="10">3.4.13.9</ecNumber>
    </recommendedName>
    <alternativeName>
        <fullName evidence="14">Imidodipeptidase</fullName>
    </alternativeName>
    <alternativeName>
        <fullName evidence="12">Peptidase D</fullName>
    </alternativeName>
    <alternativeName>
        <fullName evidence="13">Proline dipeptidase</fullName>
    </alternativeName>
</protein>
<keyword evidence="5" id="KW-0378">Hydrolase</keyword>
<dbReference type="eggNOG" id="KOG2737">
    <property type="taxonomic scope" value="Eukaryota"/>
</dbReference>
<feature type="domain" description="Aminopeptidase P N-terminal" evidence="17">
    <location>
        <begin position="14"/>
        <end position="149"/>
    </location>
</feature>
<dbReference type="PANTHER" id="PTHR48480">
    <property type="match status" value="1"/>
</dbReference>
<evidence type="ECO:0000256" key="15">
    <source>
        <dbReference type="ARBA" id="ARBA00048994"/>
    </source>
</evidence>
<evidence type="ECO:0000256" key="5">
    <source>
        <dbReference type="ARBA" id="ARBA00022801"/>
    </source>
</evidence>
<dbReference type="SUPFAM" id="SSF53092">
    <property type="entry name" value="Creatinase/prolidase N-terminal domain"/>
    <property type="match status" value="1"/>
</dbReference>
<evidence type="ECO:0000256" key="7">
    <source>
        <dbReference type="ARBA" id="ARBA00023049"/>
    </source>
</evidence>
<dbReference type="GO" id="GO:0006508">
    <property type="term" value="P:proteolysis"/>
    <property type="evidence" value="ECO:0007669"/>
    <property type="project" value="UniProtKB-KW"/>
</dbReference>
<dbReference type="GO" id="GO:0102009">
    <property type="term" value="F:proline dipeptidase activity"/>
    <property type="evidence" value="ECO:0007669"/>
    <property type="project" value="UniProtKB-EC"/>
</dbReference>
<dbReference type="Gene3D" id="3.40.350.10">
    <property type="entry name" value="Creatinase/prolidase N-terminal domain"/>
    <property type="match status" value="1"/>
</dbReference>
<dbReference type="Gene3D" id="3.90.230.10">
    <property type="entry name" value="Creatinase/methionine aminopeptidase superfamily"/>
    <property type="match status" value="1"/>
</dbReference>
<accession>A0A088SJ45</accession>
<evidence type="ECO:0000256" key="13">
    <source>
        <dbReference type="ARBA" id="ARBA00044284"/>
    </source>
</evidence>
<evidence type="ECO:0000256" key="11">
    <source>
        <dbReference type="ARBA" id="ARBA00044141"/>
    </source>
</evidence>
<dbReference type="Proteomes" id="UP000063063">
    <property type="component" value="Chromosome 34"/>
</dbReference>
<dbReference type="InterPro" id="IPR001131">
    <property type="entry name" value="Peptidase_M24B_aminopep-P_CS"/>
</dbReference>
<dbReference type="OrthoDB" id="10261878at2759"/>
<comment type="subunit">
    <text evidence="2">Homodimer.</text>
</comment>
<dbReference type="KEGG" id="lpan:LPMP_342210"/>
<evidence type="ECO:0000256" key="9">
    <source>
        <dbReference type="ARBA" id="ARBA00043990"/>
    </source>
</evidence>
<evidence type="ECO:0000256" key="3">
    <source>
        <dbReference type="ARBA" id="ARBA00022670"/>
    </source>
</evidence>
<dbReference type="EC" id="3.4.13.9" evidence="10"/>
<dbReference type="SUPFAM" id="SSF55920">
    <property type="entry name" value="Creatinase/aminopeptidase"/>
    <property type="match status" value="1"/>
</dbReference>
<comment type="similarity">
    <text evidence="9">Belongs to the peptidase M24B family. Eukaryotic-type prolidase subfamily.</text>
</comment>
<dbReference type="VEuPathDB" id="TriTrypDB:LPMP_342210"/>
<dbReference type="GO" id="GO:0030145">
    <property type="term" value="F:manganese ion binding"/>
    <property type="evidence" value="ECO:0007669"/>
    <property type="project" value="InterPro"/>
</dbReference>
<dbReference type="FunFam" id="3.40.350.10:FF:000035">
    <property type="entry name" value="Aminopeptidase P, putative"/>
    <property type="match status" value="1"/>
</dbReference>
<comment type="catalytic activity">
    <reaction evidence="15">
        <text>Xaa-L-Pro dipeptide + H2O = an L-alpha-amino acid + L-proline</text>
        <dbReference type="Rhea" id="RHEA:76407"/>
        <dbReference type="ChEBI" id="CHEBI:15377"/>
        <dbReference type="ChEBI" id="CHEBI:59869"/>
        <dbReference type="ChEBI" id="CHEBI:60039"/>
        <dbReference type="ChEBI" id="CHEBI:195196"/>
        <dbReference type="EC" id="3.4.13.9"/>
    </reaction>
</comment>
<dbReference type="InterPro" id="IPR007865">
    <property type="entry name" value="Aminopep_P_N"/>
</dbReference>
<dbReference type="CDD" id="cd01087">
    <property type="entry name" value="Prolidase"/>
    <property type="match status" value="1"/>
</dbReference>
<dbReference type="VEuPathDB" id="TriTrypDB:LPAL13_340028100"/>
<evidence type="ECO:0000256" key="10">
    <source>
        <dbReference type="ARBA" id="ARBA00044051"/>
    </source>
</evidence>
<evidence type="ECO:0000256" key="6">
    <source>
        <dbReference type="ARBA" id="ARBA00022997"/>
    </source>
</evidence>
<name>A0A088SJ45_LEIPA</name>
<keyword evidence="6" id="KW-0224">Dipeptidase</keyword>
<keyword evidence="19" id="KW-1185">Reference proteome</keyword>
<proteinExistence type="inferred from homology"/>
<keyword evidence="7" id="KW-0482">Metalloprotease</keyword>
<sequence>MSAHDKSLAYPFSIPMRMYREQRERLGASLQQAFPEGGHAAVLQAASEVPVNSTDCNYLFVQESYFYYLFGAAIPDAYGAVLPGGKGILFIPRLPADYATWMGPLPTPHGVKEQLEMDEVYYADEMEQVLRCCGVHTAEVLKGTNTDSGLEVLQAKLPEGTALNKSTDYLYRVLSSQRCYKTALEADVLRYVCKVSSAAHVKVMQIAKPGMSQHHLESTFLHDVYYNGGCRRVSYTCICATGPHGATLHYPDNNCMIEDGTMALLDMGGNYRGYAADITCSFPVNGKFTEEQKVIYNAVLDAHDKVMHAMKPGVKWVDMHLLAIRTTCTHLIAAGILKGDIDTLMAKEIMQYFQPHGLGHLVGMDVHDVGGYMEGCPERPIKKDCCRLRTARTIEEGLYITIEPGCYFNAALLEMAKANADVKEHLNIEKIEAYAQFGGVRIESDVLVTKDGVVNYTTVPRTVEEIESTMAGAPFRKEVEVYHN</sequence>
<evidence type="ECO:0000256" key="1">
    <source>
        <dbReference type="ARBA" id="ARBA00001936"/>
    </source>
</evidence>
<evidence type="ECO:0000256" key="2">
    <source>
        <dbReference type="ARBA" id="ARBA00011738"/>
    </source>
</evidence>
<dbReference type="InterPro" id="IPR029149">
    <property type="entry name" value="Creatin/AminoP/Spt16_N"/>
</dbReference>
<keyword evidence="4 16" id="KW-0479">Metal-binding</keyword>
<keyword evidence="8" id="KW-0464">Manganese</keyword>
<organism evidence="18 19">
    <name type="scientific">Leishmania panamensis</name>
    <dbReference type="NCBI Taxonomy" id="5679"/>
    <lineage>
        <taxon>Eukaryota</taxon>
        <taxon>Discoba</taxon>
        <taxon>Euglenozoa</taxon>
        <taxon>Kinetoplastea</taxon>
        <taxon>Metakinetoplastina</taxon>
        <taxon>Trypanosomatida</taxon>
        <taxon>Trypanosomatidae</taxon>
        <taxon>Leishmaniinae</taxon>
        <taxon>Leishmania</taxon>
        <taxon>Leishmania guyanensis species complex</taxon>
    </lineage>
</organism>
<dbReference type="Pfam" id="PF05195">
    <property type="entry name" value="AMP_N"/>
    <property type="match status" value="1"/>
</dbReference>
<evidence type="ECO:0000256" key="16">
    <source>
        <dbReference type="RuleBase" id="RU000590"/>
    </source>
</evidence>
<dbReference type="FunFam" id="3.90.230.10:FF:000002">
    <property type="entry name" value="Xaa-Pro aminopeptidase 3"/>
    <property type="match status" value="1"/>
</dbReference>
<keyword evidence="18" id="KW-0031">Aminopeptidase</keyword>
<dbReference type="PROSITE" id="PS00491">
    <property type="entry name" value="PROLINE_PEPTIDASE"/>
    <property type="match status" value="1"/>
</dbReference>
<dbReference type="GO" id="GO:0070006">
    <property type="term" value="F:metalloaminopeptidase activity"/>
    <property type="evidence" value="ECO:0007669"/>
    <property type="project" value="InterPro"/>
</dbReference>
<dbReference type="InterPro" id="IPR036005">
    <property type="entry name" value="Creatinase/aminopeptidase-like"/>
</dbReference>
<dbReference type="EMBL" id="CP009403">
    <property type="protein sequence ID" value="AIO01847.1"/>
    <property type="molecule type" value="Genomic_DNA"/>
</dbReference>
<keyword evidence="3" id="KW-0645">Protease</keyword>
<dbReference type="GeneID" id="22578726"/>
<reference evidence="18 19" key="1">
    <citation type="journal article" date="2015" name="Sci. Rep.">
        <title>The genome of Leishmania panamensis: insights into genomics of the L. (Viannia) subgenus.</title>
        <authorList>
            <person name="Llanes A."/>
            <person name="Restrepo C.M."/>
            <person name="Vecchio G.D."/>
            <person name="Anguizola F.J."/>
            <person name="Lleonart R."/>
        </authorList>
    </citation>
    <scope>NUCLEOTIDE SEQUENCE [LARGE SCALE GENOMIC DNA]</scope>
    <source>
        <strain evidence="18 19">MHOM/PA/94/PSC-1</strain>
    </source>
</reference>
<dbReference type="Pfam" id="PF00557">
    <property type="entry name" value="Peptidase_M24"/>
    <property type="match status" value="1"/>
</dbReference>
<evidence type="ECO:0000313" key="18">
    <source>
        <dbReference type="EMBL" id="AIO01847.1"/>
    </source>
</evidence>
<gene>
    <name evidence="18" type="ORF">LPMP_342210</name>
</gene>
<dbReference type="InterPro" id="IPR052433">
    <property type="entry name" value="X-Pro_dipept-like"/>
</dbReference>
<evidence type="ECO:0000313" key="19">
    <source>
        <dbReference type="Proteomes" id="UP000063063"/>
    </source>
</evidence>
<dbReference type="AlphaFoldDB" id="A0A088SJ45"/>
<evidence type="ECO:0000259" key="17">
    <source>
        <dbReference type="SMART" id="SM01011"/>
    </source>
</evidence>
<comment type="cofactor">
    <cofactor evidence="1">
        <name>Mn(2+)</name>
        <dbReference type="ChEBI" id="CHEBI:29035"/>
    </cofactor>
</comment>
<dbReference type="PANTHER" id="PTHR48480:SF2">
    <property type="entry name" value="PEPTIDASE D"/>
    <property type="match status" value="1"/>
</dbReference>
<dbReference type="SMART" id="SM01011">
    <property type="entry name" value="AMP_N"/>
    <property type="match status" value="1"/>
</dbReference>
<dbReference type="InterPro" id="IPR000994">
    <property type="entry name" value="Pept_M24"/>
</dbReference>
<evidence type="ECO:0000256" key="14">
    <source>
        <dbReference type="ARBA" id="ARBA00044351"/>
    </source>
</evidence>
<evidence type="ECO:0000256" key="12">
    <source>
        <dbReference type="ARBA" id="ARBA00044252"/>
    </source>
</evidence>
<evidence type="ECO:0000256" key="8">
    <source>
        <dbReference type="ARBA" id="ARBA00023211"/>
    </source>
</evidence>
<dbReference type="RefSeq" id="XP_010702647.1">
    <property type="nucleotide sequence ID" value="XM_010704345.1"/>
</dbReference>